<comment type="caution">
    <text evidence="1">The sequence shown here is derived from an EMBL/GenBank/DDBJ whole genome shotgun (WGS) entry which is preliminary data.</text>
</comment>
<name>A0A1R3L0T6_9ROSI</name>
<keyword evidence="4" id="KW-1185">Reference proteome</keyword>
<dbReference type="EMBL" id="AWUE01005645">
    <property type="protein sequence ID" value="OMP12909.1"/>
    <property type="molecule type" value="Genomic_DNA"/>
</dbReference>
<protein>
    <submittedName>
        <fullName evidence="1">Uncharacterized protein</fullName>
    </submittedName>
</protein>
<accession>A0A1R3L0T6</accession>
<dbReference type="AlphaFoldDB" id="A0A1R3L0T6"/>
<evidence type="ECO:0000313" key="4">
    <source>
        <dbReference type="Proteomes" id="UP000187203"/>
    </source>
</evidence>
<reference evidence="1" key="3">
    <citation type="journal article" date="2017" name="Nat. Plants">
        <title>Comparative genomics of two jute species and insight into fibre biogenesis.</title>
        <authorList>
            <person name="Islam M.S."/>
            <person name="Saito J.A."/>
            <person name="Emdad E.M."/>
            <person name="Ahmed B."/>
            <person name="Islam M.M."/>
            <person name="Halim A."/>
            <person name="Hossen Q.M."/>
            <person name="Hossain M.Z."/>
            <person name="Ahmed R."/>
            <person name="Hossain M.S."/>
            <person name="Kabir S.M."/>
            <person name="Khan M.S."/>
            <person name="Khan M.M."/>
            <person name="Hasan R."/>
            <person name="Aktar N."/>
            <person name="Honi U."/>
            <person name="Islam R."/>
            <person name="Rashid M.M."/>
            <person name="Wan X."/>
            <person name="Hou S."/>
            <person name="Haque T."/>
            <person name="Azam M.S."/>
            <person name="Moosa M.M."/>
            <person name="Elias S.M."/>
            <person name="Hasan A.M."/>
            <person name="Mahmood N."/>
            <person name="Shafiuddin M."/>
            <person name="Shahid S."/>
            <person name="Shommu N.S."/>
            <person name="Jahan S."/>
            <person name="Roy S."/>
            <person name="Chowdhury A."/>
            <person name="Akhand A.I."/>
            <person name="Nisho G.M."/>
            <person name="Uddin K.S."/>
            <person name="Rabeya T."/>
            <person name="Hoque S.M."/>
            <person name="Snigdha A.R."/>
            <person name="Mortoza S."/>
            <person name="Matin S.A."/>
            <person name="Islam M.K."/>
            <person name="Lashkar M.Z."/>
            <person name="Zaman M."/>
            <person name="Yuryev A."/>
            <person name="Uddin M.K."/>
            <person name="Rahman M.S."/>
            <person name="Haque M.S."/>
            <person name="Alam M.M."/>
            <person name="Khan H."/>
            <person name="Alam M."/>
        </authorList>
    </citation>
    <scope>NUCLEOTIDE SEQUENCE</scope>
    <source>
        <tissue evidence="1">Whole seedlings</tissue>
    </source>
</reference>
<proteinExistence type="predicted"/>
<dbReference type="Proteomes" id="UP000187203">
    <property type="component" value="Unassembled WGS sequence"/>
</dbReference>
<dbReference type="EMBL" id="AWUE01004047">
    <property type="protein sequence ID" value="OMP13518.1"/>
    <property type="molecule type" value="Genomic_DNA"/>
</dbReference>
<reference evidence="1" key="2">
    <citation type="submission" date="2013-09" db="EMBL/GenBank/DDBJ databases">
        <authorList>
            <person name="Alam M."/>
            <person name="Haque M.S."/>
            <person name="Islam M.S."/>
            <person name="Emdad E.M."/>
            <person name="Islam M.M."/>
            <person name="Ahmed B."/>
            <person name="Halim A."/>
            <person name="Hossen Q.M.M."/>
            <person name="Hossain M.Z."/>
            <person name="Ahmed R."/>
            <person name="Khan M.M."/>
            <person name="Islam R."/>
            <person name="Rashid M.M."/>
            <person name="Khan S.A."/>
            <person name="Rahman M.S."/>
            <person name="Alam M."/>
            <person name="Yahiya A.S."/>
            <person name="Khan M.S."/>
            <person name="Azam M.S."/>
            <person name="Haque T."/>
            <person name="Lashkar M.Z.H."/>
            <person name="Akhand A.I."/>
            <person name="Morshed G."/>
            <person name="Roy S."/>
            <person name="Uddin K.S."/>
            <person name="Rabeya T."/>
            <person name="Hossain A.S."/>
            <person name="Chowdhury A."/>
            <person name="Snigdha A.R."/>
            <person name="Mortoza M.S."/>
            <person name="Matin S.A."/>
            <person name="Hoque S.M.E."/>
            <person name="Islam M.K."/>
            <person name="Roy D.K."/>
            <person name="Haider R."/>
            <person name="Moosa M.M."/>
            <person name="Elias S.M."/>
            <person name="Hasan A.M."/>
            <person name="Jahan S."/>
            <person name="Shafiuddin M."/>
            <person name="Mahmood N."/>
            <person name="Shommy N.S."/>
        </authorList>
    </citation>
    <scope>NUCLEOTIDE SEQUENCE</scope>
    <source>
        <tissue evidence="1">Whole seedlings</tissue>
    </source>
</reference>
<organism evidence="1 4">
    <name type="scientific">Corchorus olitorius</name>
    <dbReference type="NCBI Taxonomy" id="93759"/>
    <lineage>
        <taxon>Eukaryota</taxon>
        <taxon>Viridiplantae</taxon>
        <taxon>Streptophyta</taxon>
        <taxon>Embryophyta</taxon>
        <taxon>Tracheophyta</taxon>
        <taxon>Spermatophyta</taxon>
        <taxon>Magnoliopsida</taxon>
        <taxon>eudicotyledons</taxon>
        <taxon>Gunneridae</taxon>
        <taxon>Pentapetalae</taxon>
        <taxon>rosids</taxon>
        <taxon>malvids</taxon>
        <taxon>Malvales</taxon>
        <taxon>Malvaceae</taxon>
        <taxon>Grewioideae</taxon>
        <taxon>Apeibeae</taxon>
        <taxon>Corchorus</taxon>
    </lineage>
</organism>
<gene>
    <name evidence="3" type="ORF">COLO4_01513</name>
    <name evidence="2" type="ORF">COLO4_02505</name>
    <name evidence="1" type="ORF">COLO4_02594</name>
</gene>
<evidence type="ECO:0000313" key="3">
    <source>
        <dbReference type="EMBL" id="OMP13518.1"/>
    </source>
</evidence>
<dbReference type="EMBL" id="AWUE01005500">
    <property type="protein sequence ID" value="OMP12971.1"/>
    <property type="molecule type" value="Genomic_DNA"/>
</dbReference>
<evidence type="ECO:0000313" key="1">
    <source>
        <dbReference type="EMBL" id="OMP12909.1"/>
    </source>
</evidence>
<evidence type="ECO:0000313" key="2">
    <source>
        <dbReference type="EMBL" id="OMP12971.1"/>
    </source>
</evidence>
<sequence>MAPAFPVGCELDAIAGSDSAANSEANKLPFIRTKLKLLS</sequence>
<reference evidence="4" key="1">
    <citation type="submission" date="2013-09" db="EMBL/GenBank/DDBJ databases">
        <title>Corchorus olitorius genome sequencing.</title>
        <authorList>
            <person name="Alam M."/>
            <person name="Haque M.S."/>
            <person name="Islam M.S."/>
            <person name="Emdad E.M."/>
            <person name="Islam M.M."/>
            <person name="Ahmed B."/>
            <person name="Halim A."/>
            <person name="Hossen Q.M.M."/>
            <person name="Hossain M.Z."/>
            <person name="Ahmed R."/>
            <person name="Khan M.M."/>
            <person name="Islam R."/>
            <person name="Rashid M.M."/>
            <person name="Khan S.A."/>
            <person name="Rahman M.S."/>
            <person name="Alam M."/>
            <person name="Yahiya A.S."/>
            <person name="Khan M.S."/>
            <person name="Azam M.S."/>
            <person name="Haque T."/>
            <person name="Lashkar M.Z.H."/>
            <person name="Akhand A.I."/>
            <person name="Morshed G."/>
            <person name="Roy S."/>
            <person name="Uddin K.S."/>
            <person name="Rabeya T."/>
            <person name="Hossain A.S."/>
            <person name="Chowdhury A."/>
            <person name="Snigdha A.R."/>
            <person name="Mortoza M.S."/>
            <person name="Matin S.A."/>
            <person name="Hoque S.M.E."/>
            <person name="Islam M.K."/>
            <person name="Roy D.K."/>
            <person name="Haider R."/>
            <person name="Moosa M.M."/>
            <person name="Elias S.M."/>
            <person name="Hasan A.M."/>
            <person name="Jahan S."/>
            <person name="Shafiuddin M."/>
            <person name="Mahmood N."/>
            <person name="Shommy N.S."/>
        </authorList>
    </citation>
    <scope>NUCLEOTIDE SEQUENCE [LARGE SCALE GENOMIC DNA]</scope>
    <source>
        <strain evidence="4">cv. O-4</strain>
    </source>
</reference>